<protein>
    <recommendedName>
        <fullName evidence="2">Nephrocystin 3-like N-terminal domain-containing protein</fullName>
    </recommendedName>
</protein>
<dbReference type="InterPro" id="IPR056884">
    <property type="entry name" value="NPHP3-like_N"/>
</dbReference>
<dbReference type="PANTHER" id="PTHR10039:SF15">
    <property type="entry name" value="NACHT DOMAIN-CONTAINING PROTEIN"/>
    <property type="match status" value="1"/>
</dbReference>
<evidence type="ECO:0000313" key="4">
    <source>
        <dbReference type="Proteomes" id="UP001219525"/>
    </source>
</evidence>
<evidence type="ECO:0000313" key="3">
    <source>
        <dbReference type="EMBL" id="KAJ7203153.1"/>
    </source>
</evidence>
<dbReference type="Proteomes" id="UP001219525">
    <property type="component" value="Unassembled WGS sequence"/>
</dbReference>
<sequence>MSGFGETLGLVTGIIQLVDTALKAREYVKDFYGAPAEQRKLFTEMQDLKPMFEELKRRLDTHASSGSTSVLQHMQEPLSRVDKFKATMEKFTAKFRVPGSPLAQLSKQLSWTLWNKNEAKEYLNEFEHIKSLLNFWLAMEKGTAETHRRSRDADQEHKKAHHAILTAIVNNNDETKRTEILDWITPLNFFQRQGDIFRTWEQGTGEWLLSHPDFKNWESGSTKVLWCRGIPGAGKTVLSYVFHLLKCTKGLSWTQVPGGTSPPQQVLKW</sequence>
<gene>
    <name evidence="3" type="ORF">GGX14DRAFT_652710</name>
</gene>
<dbReference type="AlphaFoldDB" id="A0AAD6Y794"/>
<proteinExistence type="predicted"/>
<keyword evidence="4" id="KW-1185">Reference proteome</keyword>
<keyword evidence="1" id="KW-0677">Repeat</keyword>
<dbReference type="PANTHER" id="PTHR10039">
    <property type="entry name" value="AMELOGENIN"/>
    <property type="match status" value="1"/>
</dbReference>
<evidence type="ECO:0000256" key="1">
    <source>
        <dbReference type="ARBA" id="ARBA00022737"/>
    </source>
</evidence>
<comment type="caution">
    <text evidence="3">The sequence shown here is derived from an EMBL/GenBank/DDBJ whole genome shotgun (WGS) entry which is preliminary data.</text>
</comment>
<organism evidence="3 4">
    <name type="scientific">Mycena pura</name>
    <dbReference type="NCBI Taxonomy" id="153505"/>
    <lineage>
        <taxon>Eukaryota</taxon>
        <taxon>Fungi</taxon>
        <taxon>Dikarya</taxon>
        <taxon>Basidiomycota</taxon>
        <taxon>Agaricomycotina</taxon>
        <taxon>Agaricomycetes</taxon>
        <taxon>Agaricomycetidae</taxon>
        <taxon>Agaricales</taxon>
        <taxon>Marasmiineae</taxon>
        <taxon>Mycenaceae</taxon>
        <taxon>Mycena</taxon>
    </lineage>
</organism>
<reference evidence="3" key="1">
    <citation type="submission" date="2023-03" db="EMBL/GenBank/DDBJ databases">
        <title>Massive genome expansion in bonnet fungi (Mycena s.s.) driven by repeated elements and novel gene families across ecological guilds.</title>
        <authorList>
            <consortium name="Lawrence Berkeley National Laboratory"/>
            <person name="Harder C.B."/>
            <person name="Miyauchi S."/>
            <person name="Viragh M."/>
            <person name="Kuo A."/>
            <person name="Thoen E."/>
            <person name="Andreopoulos B."/>
            <person name="Lu D."/>
            <person name="Skrede I."/>
            <person name="Drula E."/>
            <person name="Henrissat B."/>
            <person name="Morin E."/>
            <person name="Kohler A."/>
            <person name="Barry K."/>
            <person name="LaButti K."/>
            <person name="Morin E."/>
            <person name="Salamov A."/>
            <person name="Lipzen A."/>
            <person name="Mereny Z."/>
            <person name="Hegedus B."/>
            <person name="Baldrian P."/>
            <person name="Stursova M."/>
            <person name="Weitz H."/>
            <person name="Taylor A."/>
            <person name="Grigoriev I.V."/>
            <person name="Nagy L.G."/>
            <person name="Martin F."/>
            <person name="Kauserud H."/>
        </authorList>
    </citation>
    <scope>NUCLEOTIDE SEQUENCE</scope>
    <source>
        <strain evidence="3">9144</strain>
    </source>
</reference>
<feature type="domain" description="Nephrocystin 3-like N-terminal" evidence="2">
    <location>
        <begin position="203"/>
        <end position="240"/>
    </location>
</feature>
<accession>A0AAD6Y794</accession>
<name>A0AAD6Y794_9AGAR</name>
<evidence type="ECO:0000259" key="2">
    <source>
        <dbReference type="Pfam" id="PF24883"/>
    </source>
</evidence>
<dbReference type="EMBL" id="JARJCW010000052">
    <property type="protein sequence ID" value="KAJ7203153.1"/>
    <property type="molecule type" value="Genomic_DNA"/>
</dbReference>
<dbReference type="Pfam" id="PF24883">
    <property type="entry name" value="NPHP3_N"/>
    <property type="match status" value="1"/>
</dbReference>